<proteinExistence type="predicted"/>
<keyword evidence="3 5" id="KW-0808">Transferase</keyword>
<organism evidence="7 8">
    <name type="scientific">Alteromonas arenosi</name>
    <dbReference type="NCBI Taxonomy" id="3055817"/>
    <lineage>
        <taxon>Bacteria</taxon>
        <taxon>Pseudomonadati</taxon>
        <taxon>Pseudomonadota</taxon>
        <taxon>Gammaproteobacteria</taxon>
        <taxon>Alteromonadales</taxon>
        <taxon>Alteromonadaceae</taxon>
        <taxon>Alteromonas/Salinimonas group</taxon>
        <taxon>Alteromonas</taxon>
    </lineage>
</organism>
<dbReference type="InterPro" id="IPR022641">
    <property type="entry name" value="CheR_N"/>
</dbReference>
<dbReference type="RefSeq" id="WP_289366585.1">
    <property type="nucleotide sequence ID" value="NZ_JAUCBP010000012.1"/>
</dbReference>
<accession>A0ABT7T0C7</accession>
<dbReference type="PROSITE" id="PS50123">
    <property type="entry name" value="CHER"/>
    <property type="match status" value="1"/>
</dbReference>
<dbReference type="PANTHER" id="PTHR24422">
    <property type="entry name" value="CHEMOTAXIS PROTEIN METHYLTRANSFERASE"/>
    <property type="match status" value="1"/>
</dbReference>
<dbReference type="SUPFAM" id="SSF53335">
    <property type="entry name" value="S-adenosyl-L-methionine-dependent methyltransferases"/>
    <property type="match status" value="1"/>
</dbReference>
<dbReference type="Pfam" id="PF01739">
    <property type="entry name" value="CheR"/>
    <property type="match status" value="1"/>
</dbReference>
<dbReference type="InterPro" id="IPR000780">
    <property type="entry name" value="CheR_MeTrfase"/>
</dbReference>
<comment type="caution">
    <text evidence="7">The sequence shown here is derived from an EMBL/GenBank/DDBJ whole genome shotgun (WGS) entry which is preliminary data.</text>
</comment>
<dbReference type="Pfam" id="PF03705">
    <property type="entry name" value="CheR_N"/>
    <property type="match status" value="1"/>
</dbReference>
<dbReference type="SMART" id="SM00138">
    <property type="entry name" value="MeTrc"/>
    <property type="match status" value="1"/>
</dbReference>
<evidence type="ECO:0000256" key="3">
    <source>
        <dbReference type="ARBA" id="ARBA00022679"/>
    </source>
</evidence>
<dbReference type="EC" id="2.1.1.80" evidence="5"/>
<keyword evidence="8" id="KW-1185">Reference proteome</keyword>
<gene>
    <name evidence="7" type="ORF">QTP81_14945</name>
</gene>
<dbReference type="InterPro" id="IPR026024">
    <property type="entry name" value="Chemotaxis_MeTrfase_CheR"/>
</dbReference>
<evidence type="ECO:0000256" key="2">
    <source>
        <dbReference type="ARBA" id="ARBA00022603"/>
    </source>
</evidence>
<dbReference type="InterPro" id="IPR050903">
    <property type="entry name" value="Bact_Chemotaxis_MeTrfase"/>
</dbReference>
<keyword evidence="4 5" id="KW-0949">S-adenosyl-L-methionine</keyword>
<dbReference type="Gene3D" id="3.40.50.150">
    <property type="entry name" value="Vaccinia Virus protein VP39"/>
    <property type="match status" value="1"/>
</dbReference>
<feature type="domain" description="CheR-type methyltransferase" evidence="6">
    <location>
        <begin position="1"/>
        <end position="271"/>
    </location>
</feature>
<evidence type="ECO:0000259" key="6">
    <source>
        <dbReference type="PROSITE" id="PS50123"/>
    </source>
</evidence>
<reference evidence="7 8" key="1">
    <citation type="submission" date="2023-06" db="EMBL/GenBank/DDBJ databases">
        <title>Alteromonas sp. ASW11-36 isolated from intertidal sand.</title>
        <authorList>
            <person name="Li Y."/>
        </authorList>
    </citation>
    <scope>NUCLEOTIDE SEQUENCE [LARGE SCALE GENOMIC DNA]</scope>
    <source>
        <strain evidence="7 8">ASW11-36</strain>
    </source>
</reference>
<evidence type="ECO:0000313" key="7">
    <source>
        <dbReference type="EMBL" id="MDM7861898.1"/>
    </source>
</evidence>
<sequence>MEREFEFSFSQFSALRKLAHDYSGIHITDDKFEMFYARLAKRVRLLKVGTFASYIKTIKSDKQEFSEFINAITTNVTAFEREPHHFEYLKECIQDSSKSAFNIWSAGCSTGQEPYSILINVLPLCRKLGKTVNLLATDLDTDVLTTAQKGVYSLEQIKSYPLPIKKQFFLKGIGAQQGMCQVKPELRDSIEFRQLNLFYPWQITTKFDFIFCRNVLIYFENAKKLEVIQRFSRNLASQGRLFLGHSELIPKNDDDWQNIGTNIYQLVETTA</sequence>
<dbReference type="Gene3D" id="1.10.155.10">
    <property type="entry name" value="Chemotaxis receptor methyltransferase CheR, N-terminal domain"/>
    <property type="match status" value="1"/>
</dbReference>
<dbReference type="Proteomes" id="UP001234343">
    <property type="component" value="Unassembled WGS sequence"/>
</dbReference>
<protein>
    <recommendedName>
        <fullName evidence="5">Chemotaxis protein methyltransferase</fullName>
        <ecNumber evidence="5">2.1.1.80</ecNumber>
    </recommendedName>
</protein>
<dbReference type="PANTHER" id="PTHR24422:SF19">
    <property type="entry name" value="CHEMOTAXIS PROTEIN METHYLTRANSFERASE"/>
    <property type="match status" value="1"/>
</dbReference>
<dbReference type="PIRSF" id="PIRSF000410">
    <property type="entry name" value="CheR"/>
    <property type="match status" value="1"/>
</dbReference>
<dbReference type="EMBL" id="JAUCBP010000012">
    <property type="protein sequence ID" value="MDM7861898.1"/>
    <property type="molecule type" value="Genomic_DNA"/>
</dbReference>
<name>A0ABT7T0C7_9ALTE</name>
<evidence type="ECO:0000313" key="8">
    <source>
        <dbReference type="Proteomes" id="UP001234343"/>
    </source>
</evidence>
<keyword evidence="2 5" id="KW-0489">Methyltransferase</keyword>
<dbReference type="InterPro" id="IPR036804">
    <property type="entry name" value="CheR_N_sf"/>
</dbReference>
<dbReference type="PRINTS" id="PR00996">
    <property type="entry name" value="CHERMTFRASE"/>
</dbReference>
<dbReference type="InterPro" id="IPR029063">
    <property type="entry name" value="SAM-dependent_MTases_sf"/>
</dbReference>
<evidence type="ECO:0000256" key="4">
    <source>
        <dbReference type="ARBA" id="ARBA00022691"/>
    </source>
</evidence>
<dbReference type="InterPro" id="IPR022642">
    <property type="entry name" value="CheR_C"/>
</dbReference>
<dbReference type="SUPFAM" id="SSF47757">
    <property type="entry name" value="Chemotaxis receptor methyltransferase CheR, N-terminal domain"/>
    <property type="match status" value="1"/>
</dbReference>
<evidence type="ECO:0000256" key="1">
    <source>
        <dbReference type="ARBA" id="ARBA00001541"/>
    </source>
</evidence>
<evidence type="ECO:0000256" key="5">
    <source>
        <dbReference type="PIRNR" id="PIRNR000410"/>
    </source>
</evidence>
<comment type="function">
    <text evidence="5">Methylation of the membrane-bound methyl-accepting chemotaxis proteins (MCP) to form gamma-glutamyl methyl ester residues in MCP.</text>
</comment>
<comment type="catalytic activity">
    <reaction evidence="1 5">
        <text>L-glutamyl-[protein] + S-adenosyl-L-methionine = [protein]-L-glutamate 5-O-methyl ester + S-adenosyl-L-homocysteine</text>
        <dbReference type="Rhea" id="RHEA:24452"/>
        <dbReference type="Rhea" id="RHEA-COMP:10208"/>
        <dbReference type="Rhea" id="RHEA-COMP:10311"/>
        <dbReference type="ChEBI" id="CHEBI:29973"/>
        <dbReference type="ChEBI" id="CHEBI:57856"/>
        <dbReference type="ChEBI" id="CHEBI:59789"/>
        <dbReference type="ChEBI" id="CHEBI:82795"/>
        <dbReference type="EC" id="2.1.1.80"/>
    </reaction>
</comment>